<dbReference type="Proteomes" id="UP001307889">
    <property type="component" value="Chromosome 5"/>
</dbReference>
<evidence type="ECO:0000256" key="2">
    <source>
        <dbReference type="SAM" id="MobiDB-lite"/>
    </source>
</evidence>
<reference evidence="4 5" key="1">
    <citation type="submission" date="2023-09" db="EMBL/GenBank/DDBJ databases">
        <title>Nesidiocoris tenuis whole genome shotgun sequence.</title>
        <authorList>
            <person name="Shibata T."/>
            <person name="Shimoda M."/>
            <person name="Kobayashi T."/>
            <person name="Uehara T."/>
        </authorList>
    </citation>
    <scope>NUCLEOTIDE SEQUENCE [LARGE SCALE GENOMIC DNA]</scope>
    <source>
        <strain evidence="4 5">Japan</strain>
    </source>
</reference>
<proteinExistence type="predicted"/>
<keyword evidence="3" id="KW-0472">Membrane</keyword>
<organism evidence="4 5">
    <name type="scientific">Nesidiocoris tenuis</name>
    <dbReference type="NCBI Taxonomy" id="355587"/>
    <lineage>
        <taxon>Eukaryota</taxon>
        <taxon>Metazoa</taxon>
        <taxon>Ecdysozoa</taxon>
        <taxon>Arthropoda</taxon>
        <taxon>Hexapoda</taxon>
        <taxon>Insecta</taxon>
        <taxon>Pterygota</taxon>
        <taxon>Neoptera</taxon>
        <taxon>Paraneoptera</taxon>
        <taxon>Hemiptera</taxon>
        <taxon>Heteroptera</taxon>
        <taxon>Panheteroptera</taxon>
        <taxon>Cimicomorpha</taxon>
        <taxon>Miridae</taxon>
        <taxon>Dicyphina</taxon>
        <taxon>Nesidiocoris</taxon>
    </lineage>
</organism>
<feature type="transmembrane region" description="Helical" evidence="3">
    <location>
        <begin position="64"/>
        <end position="85"/>
    </location>
</feature>
<evidence type="ECO:0000313" key="4">
    <source>
        <dbReference type="EMBL" id="BES94179.1"/>
    </source>
</evidence>
<evidence type="ECO:0000256" key="3">
    <source>
        <dbReference type="SAM" id="Phobius"/>
    </source>
</evidence>
<evidence type="ECO:0008006" key="6">
    <source>
        <dbReference type="Google" id="ProtNLM"/>
    </source>
</evidence>
<accession>A0ABN7APN5</accession>
<feature type="region of interest" description="Disordered" evidence="2">
    <location>
        <begin position="1"/>
        <end position="24"/>
    </location>
</feature>
<keyword evidence="3" id="KW-0812">Transmembrane</keyword>
<keyword evidence="1" id="KW-0175">Coiled coil</keyword>
<sequence length="401" mass="44414">MMSTSGAQYHLVSGDSDSCDSTGARRKALKPISKMKKQKPHRTHFVEQDEPCVNWSKLGLSVGIFSTSFLLVWVVVLTLLTTELFKRTVDLQRSLTRISAQTDDLPAQILKCQTFSEALQKNQTQMASEVTAVNQKLSNVTSAFSKLDKNLLVMEEQLRTVAMLASVPSQLLSLSSSVAGLGSEVEDLKMAFARFRDVSDKRNIEFEGWKSHMPTMNETFRAHFLGNSSKFGIRSHELESLVDEIRRNVSSEMATLNESLAQQLRYQIQDQKEDHKLIMSLQESLANLSSQILSLEGNLRSYLENYNNLELNILDVKEQLRAKSSTTTIAPEGVRQIFTTKSAKPSTVGMESGNLTTTAGNQDVIVQQNTSASKATIPIFGDSEGSSSAEKSILLPQVNPN</sequence>
<gene>
    <name evidence="4" type="ORF">NTJ_06988</name>
</gene>
<evidence type="ECO:0000256" key="1">
    <source>
        <dbReference type="SAM" id="Coils"/>
    </source>
</evidence>
<feature type="region of interest" description="Disordered" evidence="2">
    <location>
        <begin position="378"/>
        <end position="401"/>
    </location>
</feature>
<name>A0ABN7APN5_9HEMI</name>
<evidence type="ECO:0000313" key="5">
    <source>
        <dbReference type="Proteomes" id="UP001307889"/>
    </source>
</evidence>
<protein>
    <recommendedName>
        <fullName evidence="6">EF-hand domain-containing protein</fullName>
    </recommendedName>
</protein>
<feature type="coiled-coil region" evidence="1">
    <location>
        <begin position="278"/>
        <end position="319"/>
    </location>
</feature>
<dbReference type="EMBL" id="AP028913">
    <property type="protein sequence ID" value="BES94179.1"/>
    <property type="molecule type" value="Genomic_DNA"/>
</dbReference>
<keyword evidence="5" id="KW-1185">Reference proteome</keyword>
<keyword evidence="3" id="KW-1133">Transmembrane helix</keyword>